<dbReference type="Gene3D" id="1.10.1790.10">
    <property type="entry name" value="PRD domain"/>
    <property type="match status" value="1"/>
</dbReference>
<dbReference type="Proteomes" id="UP001357223">
    <property type="component" value="Chromosome"/>
</dbReference>
<keyword evidence="3" id="KW-1185">Reference proteome</keyword>
<reference evidence="2 3" key="1">
    <citation type="submission" date="2023-10" db="EMBL/GenBank/DDBJ databases">
        <title>Niallia locisalis sp.nov. isolated from a salt pond sample.</title>
        <authorList>
            <person name="Li X.-J."/>
            <person name="Dong L."/>
        </authorList>
    </citation>
    <scope>NUCLEOTIDE SEQUENCE [LARGE SCALE GENOMIC DNA]</scope>
    <source>
        <strain evidence="2 3">DSM 29761</strain>
    </source>
</reference>
<dbReference type="RefSeq" id="WP_338448316.1">
    <property type="nucleotide sequence ID" value="NZ_CP137640.1"/>
</dbReference>
<sequence length="126" mass="14774">MNETSIPFLSNISSFVNTDGYTKEITKDLMILVPAIEDYLQVKLTAKVLVCKSFISHLSRLLERIYGNQLIQGEQKRMNPVVRCDFDRHQDNIRMIFNLLFPDIELTSIEIYFLVLYFARLEHELS</sequence>
<evidence type="ECO:0000259" key="1">
    <source>
        <dbReference type="PROSITE" id="PS51372"/>
    </source>
</evidence>
<accession>A0ABZ2C763</accession>
<dbReference type="EMBL" id="CP137640">
    <property type="protein sequence ID" value="WVX79382.1"/>
    <property type="molecule type" value="Genomic_DNA"/>
</dbReference>
<gene>
    <name evidence="2" type="ORF">R4Z09_18980</name>
</gene>
<name>A0ABZ2C763_9BACI</name>
<dbReference type="SUPFAM" id="SSF63520">
    <property type="entry name" value="PTS-regulatory domain, PRD"/>
    <property type="match status" value="1"/>
</dbReference>
<feature type="domain" description="PRD" evidence="1">
    <location>
        <begin position="20"/>
        <end position="126"/>
    </location>
</feature>
<protein>
    <recommendedName>
        <fullName evidence="1">PRD domain-containing protein</fullName>
    </recommendedName>
</protein>
<dbReference type="PROSITE" id="PS51372">
    <property type="entry name" value="PRD_2"/>
    <property type="match status" value="1"/>
</dbReference>
<dbReference type="InterPro" id="IPR036634">
    <property type="entry name" value="PRD_sf"/>
</dbReference>
<proteinExistence type="predicted"/>
<dbReference type="InterPro" id="IPR011608">
    <property type="entry name" value="PRD"/>
</dbReference>
<evidence type="ECO:0000313" key="3">
    <source>
        <dbReference type="Proteomes" id="UP001357223"/>
    </source>
</evidence>
<organism evidence="2 3">
    <name type="scientific">Niallia oryzisoli</name>
    <dbReference type="NCBI Taxonomy" id="1737571"/>
    <lineage>
        <taxon>Bacteria</taxon>
        <taxon>Bacillati</taxon>
        <taxon>Bacillota</taxon>
        <taxon>Bacilli</taxon>
        <taxon>Bacillales</taxon>
        <taxon>Bacillaceae</taxon>
        <taxon>Niallia</taxon>
    </lineage>
</organism>
<evidence type="ECO:0000313" key="2">
    <source>
        <dbReference type="EMBL" id="WVX79382.1"/>
    </source>
</evidence>